<dbReference type="EMBL" id="VNIM01000040">
    <property type="protein sequence ID" value="TVV73908.1"/>
    <property type="molecule type" value="Genomic_DNA"/>
</dbReference>
<dbReference type="OrthoDB" id="9770452at2"/>
<feature type="binding site" evidence="7">
    <location>
        <position position="34"/>
    </location>
    <ligand>
        <name>glyoxylate</name>
        <dbReference type="ChEBI" id="CHEBI:36655"/>
    </ligand>
</feature>
<evidence type="ECO:0000259" key="8">
    <source>
        <dbReference type="PROSITE" id="PS51349"/>
    </source>
</evidence>
<dbReference type="AlphaFoldDB" id="A0A558R3J5"/>
<evidence type="ECO:0000313" key="9">
    <source>
        <dbReference type="EMBL" id="TVV73908.1"/>
    </source>
</evidence>
<dbReference type="InterPro" id="IPR012133">
    <property type="entry name" value="Alpha-hydoxy_acid_DH_FMN"/>
</dbReference>
<feature type="binding site" evidence="7">
    <location>
        <position position="301"/>
    </location>
    <ligand>
        <name>FMN</name>
        <dbReference type="ChEBI" id="CHEBI:58210"/>
    </ligand>
</feature>
<keyword evidence="4" id="KW-0560">Oxidoreductase</keyword>
<dbReference type="RefSeq" id="WP_145151548.1">
    <property type="nucleotide sequence ID" value="NZ_VNIM01000040.1"/>
</dbReference>
<gene>
    <name evidence="9" type="ORF">FOY91_11170</name>
</gene>
<dbReference type="GO" id="GO:0010181">
    <property type="term" value="F:FMN binding"/>
    <property type="evidence" value="ECO:0007669"/>
    <property type="project" value="InterPro"/>
</dbReference>
<dbReference type="InterPro" id="IPR013785">
    <property type="entry name" value="Aldolase_TIM"/>
</dbReference>
<evidence type="ECO:0000313" key="10">
    <source>
        <dbReference type="Proteomes" id="UP000318681"/>
    </source>
</evidence>
<evidence type="ECO:0000256" key="6">
    <source>
        <dbReference type="PIRSR" id="PIRSR000138-1"/>
    </source>
</evidence>
<dbReference type="PROSITE" id="PS00557">
    <property type="entry name" value="FMN_HYDROXY_ACID_DH_1"/>
    <property type="match status" value="1"/>
</dbReference>
<feature type="binding site" evidence="7">
    <location>
        <position position="116"/>
    </location>
    <ligand>
        <name>FMN</name>
        <dbReference type="ChEBI" id="CHEBI:58210"/>
    </ligand>
</feature>
<feature type="binding site" evidence="7">
    <location>
        <position position="278"/>
    </location>
    <ligand>
        <name>FMN</name>
        <dbReference type="ChEBI" id="CHEBI:58210"/>
    </ligand>
</feature>
<dbReference type="InterPro" id="IPR008259">
    <property type="entry name" value="FMN_hydac_DH_AS"/>
</dbReference>
<keyword evidence="3 7" id="KW-0288">FMN</keyword>
<keyword evidence="10" id="KW-1185">Reference proteome</keyword>
<keyword evidence="2 7" id="KW-0285">Flavoprotein</keyword>
<protein>
    <submittedName>
        <fullName evidence="9">Alpha-hydroxy-acid oxidizing protein</fullName>
    </submittedName>
</protein>
<dbReference type="InterPro" id="IPR000262">
    <property type="entry name" value="FMN-dep_DH"/>
</dbReference>
<comment type="caution">
    <text evidence="9">The sequence shown here is derived from an EMBL/GenBank/DDBJ whole genome shotgun (WGS) entry which is preliminary data.</text>
</comment>
<feature type="binding site" evidence="7">
    <location>
        <begin position="334"/>
        <end position="338"/>
    </location>
    <ligand>
        <name>FMN</name>
        <dbReference type="ChEBI" id="CHEBI:58210"/>
    </ligand>
</feature>
<feature type="binding site" evidence="7">
    <location>
        <position position="306"/>
    </location>
    <ligand>
        <name>glyoxylate</name>
        <dbReference type="ChEBI" id="CHEBI:36655"/>
    </ligand>
</feature>
<proteinExistence type="inferred from homology"/>
<dbReference type="Proteomes" id="UP000318681">
    <property type="component" value="Unassembled WGS sequence"/>
</dbReference>
<dbReference type="PROSITE" id="PS51349">
    <property type="entry name" value="FMN_HYDROXY_ACID_DH_2"/>
    <property type="match status" value="1"/>
</dbReference>
<dbReference type="InterPro" id="IPR037396">
    <property type="entry name" value="FMN_HAD"/>
</dbReference>
<feature type="active site" description="Proton acceptor" evidence="6">
    <location>
        <position position="303"/>
    </location>
</feature>
<dbReference type="GO" id="GO:0016491">
    <property type="term" value="F:oxidoreductase activity"/>
    <property type="evidence" value="ECO:0007669"/>
    <property type="project" value="UniProtKB-KW"/>
</dbReference>
<evidence type="ECO:0000256" key="3">
    <source>
        <dbReference type="ARBA" id="ARBA00022643"/>
    </source>
</evidence>
<dbReference type="Pfam" id="PF01070">
    <property type="entry name" value="FMN_dh"/>
    <property type="match status" value="1"/>
</dbReference>
<dbReference type="Gene3D" id="3.20.20.70">
    <property type="entry name" value="Aldolase class I"/>
    <property type="match status" value="1"/>
</dbReference>
<evidence type="ECO:0000256" key="7">
    <source>
        <dbReference type="PIRSR" id="PIRSR000138-2"/>
    </source>
</evidence>
<comment type="similarity">
    <text evidence="5">Belongs to the FMN-dependent alpha-hydroxy acid dehydrogenase family.</text>
</comment>
<dbReference type="PIRSF" id="PIRSF000138">
    <property type="entry name" value="Al-hdrx_acd_dh"/>
    <property type="match status" value="1"/>
</dbReference>
<feature type="binding site" evidence="7">
    <location>
        <position position="165"/>
    </location>
    <ligand>
        <name>FMN</name>
        <dbReference type="ChEBI" id="CHEBI:58210"/>
    </ligand>
</feature>
<evidence type="ECO:0000256" key="5">
    <source>
        <dbReference type="ARBA" id="ARBA00024042"/>
    </source>
</evidence>
<evidence type="ECO:0000256" key="1">
    <source>
        <dbReference type="ARBA" id="ARBA00001917"/>
    </source>
</evidence>
<feature type="binding site" evidence="7">
    <location>
        <position position="303"/>
    </location>
    <ligand>
        <name>glyoxylate</name>
        <dbReference type="ChEBI" id="CHEBI:36655"/>
    </ligand>
</feature>
<reference evidence="9 10" key="1">
    <citation type="submission" date="2019-07" db="EMBL/GenBank/DDBJ databases">
        <title>Sphingomonas solaris sp. nov., isolated from a solar panel from Boston, Massachusetts.</title>
        <authorList>
            <person name="Tanner K."/>
            <person name="Pascual J."/>
            <person name="Mancuso C."/>
            <person name="Pereto J."/>
            <person name="Khalil A."/>
            <person name="Vilanova C."/>
        </authorList>
    </citation>
    <scope>NUCLEOTIDE SEQUENCE [LARGE SCALE GENOMIC DNA]</scope>
    <source>
        <strain evidence="9 10">R4DWN</strain>
    </source>
</reference>
<evidence type="ECO:0000256" key="4">
    <source>
        <dbReference type="ARBA" id="ARBA00023002"/>
    </source>
</evidence>
<dbReference type="SUPFAM" id="SSF51395">
    <property type="entry name" value="FMN-linked oxidoreductases"/>
    <property type="match status" value="1"/>
</dbReference>
<feature type="binding site" evidence="7">
    <location>
        <position position="174"/>
    </location>
    <ligand>
        <name>glyoxylate</name>
        <dbReference type="ChEBI" id="CHEBI:36655"/>
    </ligand>
</feature>
<sequence length="419" mass="44936">MAFTLRLSDPAPPVSVEAWRRLARRRLPDLAWNYLDGGADDLVTVNENMAGFLRHRLRQRCLTGVRAPDLSATMAGERVALPIALAPTGAAGLSHWTADVAATRAAERAGTRAVLSTASSYTLEEVAEATEQNHWFQLYPFGNRDKVGALIARARAAGYTALFVTVDVPVVGNREGERTAGMTQPWTLTPPRLLNMARRPGWLHAVFRRRRVAAVHYVERAAEAKAATLAGGLRRAIHGAGDDAIASAENQARYMQGDLHWDDLAWMRDQWQGPLYVKGVLDPDDAAQAVDRIGADGIVVSNHGGRQLDRTLAAIDALPAIVARVGDRAEVYLDGGVRRGTDVVTALCLGARGVFIGRPYLYGLAVAGEAGGAVILEIFRAELERALVLMGCPGVGSLDRSWLAQRPGDTPGAAAAPPP</sequence>
<name>A0A558R3J5_9SPHN</name>
<dbReference type="PANTHER" id="PTHR10578:SF107">
    <property type="entry name" value="2-HYDROXYACID OXIDASE 1"/>
    <property type="match status" value="1"/>
</dbReference>
<feature type="binding site" evidence="7">
    <location>
        <position position="139"/>
    </location>
    <ligand>
        <name>glyoxylate</name>
        <dbReference type="ChEBI" id="CHEBI:36655"/>
    </ligand>
</feature>
<evidence type="ECO:0000256" key="2">
    <source>
        <dbReference type="ARBA" id="ARBA00022630"/>
    </source>
</evidence>
<feature type="binding site" evidence="7">
    <location>
        <position position="137"/>
    </location>
    <ligand>
        <name>FMN</name>
        <dbReference type="ChEBI" id="CHEBI:58210"/>
    </ligand>
</feature>
<dbReference type="CDD" id="cd02809">
    <property type="entry name" value="alpha_hydroxyacid_oxid_FMN"/>
    <property type="match status" value="1"/>
</dbReference>
<dbReference type="PANTHER" id="PTHR10578">
    <property type="entry name" value="S -2-HYDROXY-ACID OXIDASE-RELATED"/>
    <property type="match status" value="1"/>
</dbReference>
<accession>A0A558R3J5</accession>
<feature type="binding site" evidence="7">
    <location>
        <begin position="87"/>
        <end position="89"/>
    </location>
    <ligand>
        <name>FMN</name>
        <dbReference type="ChEBI" id="CHEBI:58210"/>
    </ligand>
</feature>
<organism evidence="9 10">
    <name type="scientific">Alterirhizorhabdus solaris</name>
    <dbReference type="NCBI Taxonomy" id="2529389"/>
    <lineage>
        <taxon>Bacteria</taxon>
        <taxon>Pseudomonadati</taxon>
        <taxon>Pseudomonadota</taxon>
        <taxon>Alphaproteobacteria</taxon>
        <taxon>Sphingomonadales</taxon>
        <taxon>Rhizorhabdaceae</taxon>
        <taxon>Alterirhizorhabdus</taxon>
    </lineage>
</organism>
<feature type="domain" description="FMN hydroxy acid dehydrogenase" evidence="8">
    <location>
        <begin position="8"/>
        <end position="408"/>
    </location>
</feature>
<comment type="cofactor">
    <cofactor evidence="1">
        <name>FMN</name>
        <dbReference type="ChEBI" id="CHEBI:58210"/>
    </cofactor>
</comment>
<feature type="binding site" evidence="7">
    <location>
        <begin position="357"/>
        <end position="358"/>
    </location>
    <ligand>
        <name>FMN</name>
        <dbReference type="ChEBI" id="CHEBI:58210"/>
    </ligand>
</feature>